<evidence type="ECO:0000256" key="4">
    <source>
        <dbReference type="ARBA" id="ARBA00022475"/>
    </source>
</evidence>
<dbReference type="GO" id="GO:0022857">
    <property type="term" value="F:transmembrane transporter activity"/>
    <property type="evidence" value="ECO:0007669"/>
    <property type="project" value="InterPro"/>
</dbReference>
<sequence>MLKPIAAAVFLVVLCVASLMVGVAEINFSDFLNGNQHANSIYIVSRIPRLFAIVLAGAGLSVSGLIMQQIVQNKFASPSTMGTIDCAMLGYIVGILMLGNAAQWSYLGFTFAFAVFGTLLLVHFLQHLKFKNAVLVPLIGIMYGNVVSSLTTFIAYKYDLVQTMSAWTMANFASVLQGSYEILYLAVPACVLAYYFASQFSAASIGESFAKNIGLNYQKIVFIGVSIVAICASSVVMIVGVIPFLGLIVPNIVSLMMGDNMKKILPWTAYWGVILVLACDLLARVIIFPYEIPISMVISIFGGLIFIYLIMRDKSNA</sequence>
<organism evidence="9 10">
    <name type="scientific">Vibrio kanaloae</name>
    <dbReference type="NCBI Taxonomy" id="170673"/>
    <lineage>
        <taxon>Bacteria</taxon>
        <taxon>Pseudomonadati</taxon>
        <taxon>Pseudomonadota</taxon>
        <taxon>Gammaproteobacteria</taxon>
        <taxon>Vibrionales</taxon>
        <taxon>Vibrionaceae</taxon>
        <taxon>Vibrio</taxon>
    </lineage>
</organism>
<keyword evidence="3" id="KW-0813">Transport</keyword>
<evidence type="ECO:0000256" key="3">
    <source>
        <dbReference type="ARBA" id="ARBA00022448"/>
    </source>
</evidence>
<evidence type="ECO:0000256" key="2">
    <source>
        <dbReference type="ARBA" id="ARBA00007935"/>
    </source>
</evidence>
<dbReference type="InterPro" id="IPR037294">
    <property type="entry name" value="ABC_BtuC-like"/>
</dbReference>
<protein>
    <submittedName>
        <fullName evidence="9">ABC transporter permease</fullName>
    </submittedName>
</protein>
<evidence type="ECO:0000256" key="6">
    <source>
        <dbReference type="ARBA" id="ARBA00022989"/>
    </source>
</evidence>
<reference evidence="9 10" key="1">
    <citation type="submission" date="2019-04" db="EMBL/GenBank/DDBJ databases">
        <title>A reverse ecology approach based on a biological definition of microbial populations.</title>
        <authorList>
            <person name="Arevalo P."/>
            <person name="Vaninsberghe D."/>
            <person name="Elsherbini J."/>
            <person name="Gore J."/>
            <person name="Polz M."/>
        </authorList>
    </citation>
    <scope>NUCLEOTIDE SEQUENCE [LARGE SCALE GENOMIC DNA]</scope>
    <source>
        <strain evidence="9 10">10N.261.46.E4</strain>
    </source>
</reference>
<comment type="caution">
    <text evidence="9">The sequence shown here is derived from an EMBL/GenBank/DDBJ whole genome shotgun (WGS) entry which is preliminary data.</text>
</comment>
<dbReference type="GO" id="GO:0005886">
    <property type="term" value="C:plasma membrane"/>
    <property type="evidence" value="ECO:0007669"/>
    <property type="project" value="UniProtKB-SubCell"/>
</dbReference>
<keyword evidence="7 8" id="KW-0472">Membrane</keyword>
<dbReference type="Proteomes" id="UP000305234">
    <property type="component" value="Unassembled WGS sequence"/>
</dbReference>
<evidence type="ECO:0000256" key="5">
    <source>
        <dbReference type="ARBA" id="ARBA00022692"/>
    </source>
</evidence>
<feature type="transmembrane region" description="Helical" evidence="8">
    <location>
        <begin position="269"/>
        <end position="287"/>
    </location>
</feature>
<accession>A0A4U1Z347</accession>
<dbReference type="Gene3D" id="1.10.3470.10">
    <property type="entry name" value="ABC transporter involved in vitamin B12 uptake, BtuC"/>
    <property type="match status" value="1"/>
</dbReference>
<evidence type="ECO:0000313" key="9">
    <source>
        <dbReference type="EMBL" id="TKF28603.1"/>
    </source>
</evidence>
<feature type="transmembrane region" description="Helical" evidence="8">
    <location>
        <begin position="220"/>
        <end position="249"/>
    </location>
</feature>
<evidence type="ECO:0000313" key="10">
    <source>
        <dbReference type="Proteomes" id="UP000305234"/>
    </source>
</evidence>
<feature type="transmembrane region" description="Helical" evidence="8">
    <location>
        <begin position="134"/>
        <end position="158"/>
    </location>
</feature>
<evidence type="ECO:0000256" key="1">
    <source>
        <dbReference type="ARBA" id="ARBA00004651"/>
    </source>
</evidence>
<dbReference type="PANTHER" id="PTHR30472:SF27">
    <property type="entry name" value="PETROBACTIN IMPORT SYSTEM PERMEASE PROTEIN YCLN"/>
    <property type="match status" value="1"/>
</dbReference>
<dbReference type="Pfam" id="PF01032">
    <property type="entry name" value="FecCD"/>
    <property type="match status" value="1"/>
</dbReference>
<gene>
    <name evidence="9" type="ORF">FCV52_01650</name>
</gene>
<feature type="transmembrane region" description="Helical" evidence="8">
    <location>
        <begin position="178"/>
        <end position="197"/>
    </location>
</feature>
<keyword evidence="5 8" id="KW-0812">Transmembrane</keyword>
<dbReference type="EMBL" id="SYUW01000003">
    <property type="protein sequence ID" value="TKF28603.1"/>
    <property type="molecule type" value="Genomic_DNA"/>
</dbReference>
<keyword evidence="6 8" id="KW-1133">Transmembrane helix</keyword>
<dbReference type="InterPro" id="IPR000522">
    <property type="entry name" value="ABC_transptr_permease_BtuC"/>
</dbReference>
<dbReference type="SUPFAM" id="SSF81345">
    <property type="entry name" value="ABC transporter involved in vitamin B12 uptake, BtuC"/>
    <property type="match status" value="1"/>
</dbReference>
<evidence type="ECO:0000256" key="8">
    <source>
        <dbReference type="SAM" id="Phobius"/>
    </source>
</evidence>
<proteinExistence type="inferred from homology"/>
<comment type="similarity">
    <text evidence="2">Belongs to the binding-protein-dependent transport system permease family. FecCD subfamily.</text>
</comment>
<evidence type="ECO:0000256" key="7">
    <source>
        <dbReference type="ARBA" id="ARBA00023136"/>
    </source>
</evidence>
<comment type="subcellular location">
    <subcellularLocation>
        <location evidence="1">Cell membrane</location>
        <topology evidence="1">Multi-pass membrane protein</topology>
    </subcellularLocation>
</comment>
<dbReference type="CDD" id="cd06550">
    <property type="entry name" value="TM_ABC_iron-siderophores_like"/>
    <property type="match status" value="1"/>
</dbReference>
<name>A0A4U1Z347_9VIBR</name>
<dbReference type="PANTHER" id="PTHR30472">
    <property type="entry name" value="FERRIC ENTEROBACTIN TRANSPORT SYSTEM PERMEASE PROTEIN"/>
    <property type="match status" value="1"/>
</dbReference>
<feature type="transmembrane region" description="Helical" evidence="8">
    <location>
        <begin position="79"/>
        <end position="98"/>
    </location>
</feature>
<dbReference type="RefSeq" id="WP_136996859.1">
    <property type="nucleotide sequence ID" value="NZ_JBFRJO010000036.1"/>
</dbReference>
<feature type="transmembrane region" description="Helical" evidence="8">
    <location>
        <begin position="294"/>
        <end position="311"/>
    </location>
</feature>
<feature type="transmembrane region" description="Helical" evidence="8">
    <location>
        <begin position="48"/>
        <end position="67"/>
    </location>
</feature>
<feature type="transmembrane region" description="Helical" evidence="8">
    <location>
        <begin position="104"/>
        <end position="122"/>
    </location>
</feature>
<dbReference type="GO" id="GO:0033214">
    <property type="term" value="P:siderophore-iron import into cell"/>
    <property type="evidence" value="ECO:0007669"/>
    <property type="project" value="TreeGrafter"/>
</dbReference>
<dbReference type="AlphaFoldDB" id="A0A4U1Z347"/>
<keyword evidence="4" id="KW-1003">Cell membrane</keyword>